<comment type="caution">
    <text evidence="3">The sequence shown here is derived from an EMBL/GenBank/DDBJ whole genome shotgun (WGS) entry which is preliminary data.</text>
</comment>
<protein>
    <submittedName>
        <fullName evidence="3">Uncharacterized protein</fullName>
    </submittedName>
</protein>
<dbReference type="STRING" id="5466.A0A4R8RJK4"/>
<feature type="region of interest" description="Disordered" evidence="1">
    <location>
        <begin position="94"/>
        <end position="155"/>
    </location>
</feature>
<feature type="compositionally biased region" description="Polar residues" evidence="1">
    <location>
        <begin position="285"/>
        <end position="296"/>
    </location>
</feature>
<feature type="compositionally biased region" description="Polar residues" evidence="1">
    <location>
        <begin position="173"/>
        <end position="191"/>
    </location>
</feature>
<feature type="compositionally biased region" description="Low complexity" evidence="1">
    <location>
        <begin position="325"/>
        <end position="336"/>
    </location>
</feature>
<dbReference type="PANTHER" id="PTHR40623:SF2">
    <property type="entry name" value="INTEGRAL MEMBRANE PROTEIN"/>
    <property type="match status" value="1"/>
</dbReference>
<keyword evidence="4" id="KW-1185">Reference proteome</keyword>
<dbReference type="EMBL" id="RYZW01000021">
    <property type="protein sequence ID" value="TDZ65941.1"/>
    <property type="molecule type" value="Genomic_DNA"/>
</dbReference>
<dbReference type="PANTHER" id="PTHR40623">
    <property type="entry name" value="INTEGRAL MEMBRANE PROTEIN"/>
    <property type="match status" value="1"/>
</dbReference>
<feature type="compositionally biased region" description="Low complexity" evidence="1">
    <location>
        <begin position="118"/>
        <end position="138"/>
    </location>
</feature>
<evidence type="ECO:0000313" key="3">
    <source>
        <dbReference type="EMBL" id="TDZ65941.1"/>
    </source>
</evidence>
<organism evidence="3 4">
    <name type="scientific">Colletotrichum trifolii</name>
    <dbReference type="NCBI Taxonomy" id="5466"/>
    <lineage>
        <taxon>Eukaryota</taxon>
        <taxon>Fungi</taxon>
        <taxon>Dikarya</taxon>
        <taxon>Ascomycota</taxon>
        <taxon>Pezizomycotina</taxon>
        <taxon>Sordariomycetes</taxon>
        <taxon>Hypocreomycetidae</taxon>
        <taxon>Glomerellales</taxon>
        <taxon>Glomerellaceae</taxon>
        <taxon>Colletotrichum</taxon>
        <taxon>Colletotrichum orbiculare species complex</taxon>
    </lineage>
</organism>
<gene>
    <name evidence="3" type="ORF">CTRI78_v003418</name>
</gene>
<dbReference type="Proteomes" id="UP000295703">
    <property type="component" value="Unassembled WGS sequence"/>
</dbReference>
<keyword evidence="2" id="KW-0472">Membrane</keyword>
<keyword evidence="2" id="KW-1133">Transmembrane helix</keyword>
<proteinExistence type="predicted"/>
<reference evidence="3 4" key="1">
    <citation type="submission" date="2018-12" db="EMBL/GenBank/DDBJ databases">
        <title>Genome sequence and assembly of Colletotrichum trifolii.</title>
        <authorList>
            <person name="Gan P."/>
            <person name="Shirasu K."/>
        </authorList>
    </citation>
    <scope>NUCLEOTIDE SEQUENCE [LARGE SCALE GENOMIC DNA]</scope>
    <source>
        <strain evidence="3 4">543-2</strain>
    </source>
</reference>
<evidence type="ECO:0000256" key="1">
    <source>
        <dbReference type="SAM" id="MobiDB-lite"/>
    </source>
</evidence>
<feature type="transmembrane region" description="Helical" evidence="2">
    <location>
        <begin position="12"/>
        <end position="35"/>
    </location>
</feature>
<feature type="region of interest" description="Disordered" evidence="1">
    <location>
        <begin position="217"/>
        <end position="336"/>
    </location>
</feature>
<evidence type="ECO:0000256" key="2">
    <source>
        <dbReference type="SAM" id="Phobius"/>
    </source>
</evidence>
<name>A0A4R8RJK4_COLTR</name>
<keyword evidence="2" id="KW-0812">Transmembrane</keyword>
<feature type="region of interest" description="Disordered" evidence="1">
    <location>
        <begin position="173"/>
        <end position="197"/>
    </location>
</feature>
<feature type="compositionally biased region" description="Polar residues" evidence="1">
    <location>
        <begin position="226"/>
        <end position="238"/>
    </location>
</feature>
<sequence>MATFFVDWELWQQMTFCLACAIVVVFVMGFIKLWWSNRIMERLEIIDAEKRAHASEMASTGLPPLQRKQSDIPFGVRAIQSGIEVDGIWISRPNTPAASDSSPPNSAKGKGKYVAQVPISPTSTSTNSDPFSSPPSSSRGNYGPQTYRPKSISVNNRITSQADALRALEGEATTTTLNHQTYQPRGNSTYNDADEWNPHNRISASSNETYGIDVRVPIRPPPVNRHLNNVRATGSPSAPKTGGGVRAHSGALSAPSSAKKGYSTVPQISPGPSPGGEFADPFATPSRSPENPSGNDHSALPSQRDHQRVSFAPDEYIPSYRHGSDGSSGSGTSNSS</sequence>
<accession>A0A4R8RJK4</accession>
<evidence type="ECO:0000313" key="4">
    <source>
        <dbReference type="Proteomes" id="UP000295703"/>
    </source>
</evidence>
<dbReference type="AlphaFoldDB" id="A0A4R8RJK4"/>
<feature type="compositionally biased region" description="Low complexity" evidence="1">
    <location>
        <begin position="94"/>
        <end position="107"/>
    </location>
</feature>